<evidence type="ECO:0000256" key="2">
    <source>
        <dbReference type="ARBA" id="ARBA00022692"/>
    </source>
</evidence>
<reference evidence="11 12" key="2">
    <citation type="submission" date="2020-07" db="EMBL/GenBank/DDBJ databases">
        <title>Genome assembly of wild tea tree DASZ reveals pedigree and selection history of tea varieties.</title>
        <authorList>
            <person name="Zhang W."/>
        </authorList>
    </citation>
    <scope>NUCLEOTIDE SEQUENCE [LARGE SCALE GENOMIC DNA]</scope>
    <source>
        <strain evidence="12">cv. G240</strain>
        <tissue evidence="11">Leaf</tissue>
    </source>
</reference>
<evidence type="ECO:0000256" key="9">
    <source>
        <dbReference type="SAM" id="MobiDB-lite"/>
    </source>
</evidence>
<dbReference type="AlphaFoldDB" id="A0A7J7IA02"/>
<dbReference type="FunFam" id="3.30.40.10:FF:000388">
    <property type="entry name" value="Putative RING zinc finger domain superfamily protein"/>
    <property type="match status" value="1"/>
</dbReference>
<name>A0A7J7IA02_CAMSI</name>
<reference evidence="12" key="1">
    <citation type="journal article" date="2020" name="Nat. Commun.">
        <title>Genome assembly of wild tea tree DASZ reveals pedigree and selection history of tea varieties.</title>
        <authorList>
            <person name="Zhang W."/>
            <person name="Zhang Y."/>
            <person name="Qiu H."/>
            <person name="Guo Y."/>
            <person name="Wan H."/>
            <person name="Zhang X."/>
            <person name="Scossa F."/>
            <person name="Alseekh S."/>
            <person name="Zhang Q."/>
            <person name="Wang P."/>
            <person name="Xu L."/>
            <person name="Schmidt M.H."/>
            <person name="Jia X."/>
            <person name="Li D."/>
            <person name="Zhu A."/>
            <person name="Guo F."/>
            <person name="Chen W."/>
            <person name="Ni D."/>
            <person name="Usadel B."/>
            <person name="Fernie A.R."/>
            <person name="Wen W."/>
        </authorList>
    </citation>
    <scope>NUCLEOTIDE SEQUENCE [LARGE SCALE GENOMIC DNA]</scope>
    <source>
        <strain evidence="12">cv. G240</strain>
    </source>
</reference>
<dbReference type="PANTHER" id="PTHR47168:SF1">
    <property type="entry name" value="OS02G0798600 PROTEIN"/>
    <property type="match status" value="1"/>
</dbReference>
<evidence type="ECO:0000256" key="6">
    <source>
        <dbReference type="ARBA" id="ARBA00022989"/>
    </source>
</evidence>
<dbReference type="SMART" id="SM00184">
    <property type="entry name" value="RING"/>
    <property type="match status" value="1"/>
</dbReference>
<evidence type="ECO:0000259" key="10">
    <source>
        <dbReference type="PROSITE" id="PS50089"/>
    </source>
</evidence>
<feature type="region of interest" description="Disordered" evidence="9">
    <location>
        <begin position="33"/>
        <end position="99"/>
    </location>
</feature>
<evidence type="ECO:0000256" key="7">
    <source>
        <dbReference type="ARBA" id="ARBA00023136"/>
    </source>
</evidence>
<evidence type="ECO:0000256" key="5">
    <source>
        <dbReference type="ARBA" id="ARBA00022833"/>
    </source>
</evidence>
<dbReference type="InterPro" id="IPR001841">
    <property type="entry name" value="Znf_RING"/>
</dbReference>
<dbReference type="EMBL" id="JACBKZ010000001">
    <property type="protein sequence ID" value="KAF5961326.1"/>
    <property type="molecule type" value="Genomic_DNA"/>
</dbReference>
<dbReference type="GO" id="GO:0016020">
    <property type="term" value="C:membrane"/>
    <property type="evidence" value="ECO:0007669"/>
    <property type="project" value="UniProtKB-SubCell"/>
</dbReference>
<organism evidence="11 12">
    <name type="scientific">Camellia sinensis</name>
    <name type="common">Tea plant</name>
    <name type="synonym">Thea sinensis</name>
    <dbReference type="NCBI Taxonomy" id="4442"/>
    <lineage>
        <taxon>Eukaryota</taxon>
        <taxon>Viridiplantae</taxon>
        <taxon>Streptophyta</taxon>
        <taxon>Embryophyta</taxon>
        <taxon>Tracheophyta</taxon>
        <taxon>Spermatophyta</taxon>
        <taxon>Magnoliopsida</taxon>
        <taxon>eudicotyledons</taxon>
        <taxon>Gunneridae</taxon>
        <taxon>Pentapetalae</taxon>
        <taxon>asterids</taxon>
        <taxon>Ericales</taxon>
        <taxon>Theaceae</taxon>
        <taxon>Camellia</taxon>
    </lineage>
</organism>
<keyword evidence="12" id="KW-1185">Reference proteome</keyword>
<dbReference type="Gene3D" id="3.30.40.10">
    <property type="entry name" value="Zinc/RING finger domain, C3HC4 (zinc finger)"/>
    <property type="match status" value="1"/>
</dbReference>
<feature type="compositionally biased region" description="Polar residues" evidence="9">
    <location>
        <begin position="81"/>
        <end position="99"/>
    </location>
</feature>
<feature type="region of interest" description="Disordered" evidence="9">
    <location>
        <begin position="1"/>
        <end position="20"/>
    </location>
</feature>
<protein>
    <recommendedName>
        <fullName evidence="10">RING-type domain-containing protein</fullName>
    </recommendedName>
</protein>
<keyword evidence="3" id="KW-0479">Metal-binding</keyword>
<keyword evidence="4 8" id="KW-0863">Zinc-finger</keyword>
<feature type="compositionally biased region" description="Low complexity" evidence="9">
    <location>
        <begin position="63"/>
        <end position="74"/>
    </location>
</feature>
<accession>A0A7J7IA02</accession>
<evidence type="ECO:0000256" key="1">
    <source>
        <dbReference type="ARBA" id="ARBA00004167"/>
    </source>
</evidence>
<dbReference type="Pfam" id="PF13639">
    <property type="entry name" value="zf-RING_2"/>
    <property type="match status" value="1"/>
</dbReference>
<keyword evidence="2" id="KW-0812">Transmembrane</keyword>
<dbReference type="Proteomes" id="UP000593564">
    <property type="component" value="Unassembled WGS sequence"/>
</dbReference>
<dbReference type="GO" id="GO:0008270">
    <property type="term" value="F:zinc ion binding"/>
    <property type="evidence" value="ECO:0007669"/>
    <property type="project" value="UniProtKB-KW"/>
</dbReference>
<sequence length="565" mass="62037">MGSSNSRMAHRPSESTSPNLTKRILFSLICGASTSQSQSPPSLMEEYPNKSPISSVENLAPVSDQSRSSGEESSAIFGSETRFNASETEVGASSGSSMGSFEDNFVEHRLRNIEACRSKESVSTQVNANTNCNCNGAYLDKNSPTASTSHEEQPHLELISANSSIGFNAAAETDNSANTTVSLICPEDRHSSFVAQEHSHGHSVENHDISVMGISTNSESVSVLSDALWSLQLFGDDTAQVATPSGSGFLVSDTDDDLRTGSSLHVDVVSISSNILSSSIAEISNREARRNSRRLFWDALSRRSFRRHSDSPTIVFTAGHADDLGSHDRWLLDLSGDLHYDGVGRESESLGTRRHDRNERRWQLGSEQNHMLKICTYFSGILRLFHNLLSALCIQISERIRSDQDEGGRQTTFCASGLHPDGTCSCDAFFMGEESSTYASISRIVMLAEALFEVLDEIHRQPLSLSLSMLSFPAPESVVDSFPLKNHKRSYATESEPNDVEQCHICLVEYEEGDKIRVLPCHHEYHMSCVDKWLKEIHGVCPLCRCNVCEGVTQCSTSNTEVSSQ</sequence>
<comment type="caution">
    <text evidence="11">The sequence shown here is derived from an EMBL/GenBank/DDBJ whole genome shotgun (WGS) entry which is preliminary data.</text>
</comment>
<evidence type="ECO:0000256" key="8">
    <source>
        <dbReference type="PROSITE-ProRule" id="PRU00175"/>
    </source>
</evidence>
<dbReference type="PROSITE" id="PS50089">
    <property type="entry name" value="ZF_RING_2"/>
    <property type="match status" value="1"/>
</dbReference>
<evidence type="ECO:0000313" key="11">
    <source>
        <dbReference type="EMBL" id="KAF5961326.1"/>
    </source>
</evidence>
<feature type="domain" description="RING-type" evidence="10">
    <location>
        <begin position="503"/>
        <end position="545"/>
    </location>
</feature>
<keyword evidence="5" id="KW-0862">Zinc</keyword>
<evidence type="ECO:0000256" key="4">
    <source>
        <dbReference type="ARBA" id="ARBA00022771"/>
    </source>
</evidence>
<dbReference type="SUPFAM" id="SSF57850">
    <property type="entry name" value="RING/U-box"/>
    <property type="match status" value="1"/>
</dbReference>
<dbReference type="InterPro" id="IPR051653">
    <property type="entry name" value="E3_ligase_sorting_rcpt"/>
</dbReference>
<proteinExistence type="predicted"/>
<keyword evidence="7" id="KW-0472">Membrane</keyword>
<evidence type="ECO:0000313" key="12">
    <source>
        <dbReference type="Proteomes" id="UP000593564"/>
    </source>
</evidence>
<dbReference type="InterPro" id="IPR013083">
    <property type="entry name" value="Znf_RING/FYVE/PHD"/>
</dbReference>
<comment type="subcellular location">
    <subcellularLocation>
        <location evidence="1">Membrane</location>
        <topology evidence="1">Single-pass membrane protein</topology>
    </subcellularLocation>
</comment>
<keyword evidence="6" id="KW-1133">Transmembrane helix</keyword>
<evidence type="ECO:0000256" key="3">
    <source>
        <dbReference type="ARBA" id="ARBA00022723"/>
    </source>
</evidence>
<gene>
    <name evidence="11" type="ORF">HYC85_002535</name>
</gene>
<dbReference type="PANTHER" id="PTHR47168">
    <property type="entry name" value="RING ZINC FINGER DOMAIN SUPERFAMILY PROTEIN-RELATED"/>
    <property type="match status" value="1"/>
</dbReference>